<dbReference type="Proteomes" id="UP000831768">
    <property type="component" value="Plasmid unnamed3"/>
</dbReference>
<gene>
    <name evidence="1" type="ORF">MW046_17530</name>
</gene>
<dbReference type="SUPFAM" id="SSF50129">
    <property type="entry name" value="GroES-like"/>
    <property type="match status" value="1"/>
</dbReference>
<name>A0A8U0A8H8_9EURY</name>
<dbReference type="GeneID" id="71929887"/>
<accession>A0A8U0A8H8</accession>
<evidence type="ECO:0000313" key="1">
    <source>
        <dbReference type="EMBL" id="UPM45159.1"/>
    </source>
</evidence>
<dbReference type="Gene3D" id="3.90.180.10">
    <property type="entry name" value="Medium-chain alcohol dehydrogenases, catalytic domain"/>
    <property type="match status" value="1"/>
</dbReference>
<keyword evidence="1" id="KW-0614">Plasmid</keyword>
<proteinExistence type="predicted"/>
<dbReference type="InterPro" id="IPR011032">
    <property type="entry name" value="GroES-like_sf"/>
</dbReference>
<keyword evidence="2" id="KW-1185">Reference proteome</keyword>
<geneLocation type="plasmid" evidence="1 2">
    <name>unnamed3</name>
</geneLocation>
<reference evidence="1" key="1">
    <citation type="submission" date="2022-04" db="EMBL/GenBank/DDBJ databases">
        <title>Halocatena sp. nov., isolated from a salt lake.</title>
        <authorList>
            <person name="Cui H.-L."/>
        </authorList>
    </citation>
    <scope>NUCLEOTIDE SEQUENCE</scope>
    <source>
        <strain evidence="1">AD-1</strain>
        <plasmid evidence="1">unnamed3</plasmid>
    </source>
</reference>
<evidence type="ECO:0000313" key="2">
    <source>
        <dbReference type="Proteomes" id="UP000831768"/>
    </source>
</evidence>
<dbReference type="KEGG" id="haad:MW046_17530"/>
<dbReference type="EMBL" id="CP096022">
    <property type="protein sequence ID" value="UPM45159.1"/>
    <property type="molecule type" value="Genomic_DNA"/>
</dbReference>
<protein>
    <submittedName>
        <fullName evidence="1">Uncharacterized protein</fullName>
    </submittedName>
</protein>
<dbReference type="RefSeq" id="WP_247995813.1">
    <property type="nucleotide sequence ID" value="NZ_CP096022.1"/>
</dbReference>
<sequence length="77" mass="8526">MFYGQEDQRIEEIDRQEVKESNVRVDLGSAGVCGSNPHEYVAGPIFIPDETPHPVTGEVALVPMGHEFAGDRSDRSR</sequence>
<organism evidence="1 2">
    <name type="scientific">Halocatena salina</name>
    <dbReference type="NCBI Taxonomy" id="2934340"/>
    <lineage>
        <taxon>Archaea</taxon>
        <taxon>Methanobacteriati</taxon>
        <taxon>Methanobacteriota</taxon>
        <taxon>Stenosarchaea group</taxon>
        <taxon>Halobacteria</taxon>
        <taxon>Halobacteriales</taxon>
        <taxon>Natronomonadaceae</taxon>
        <taxon>Halocatena</taxon>
    </lineage>
</organism>
<dbReference type="AlphaFoldDB" id="A0A8U0A8H8"/>